<evidence type="ECO:0000313" key="2">
    <source>
        <dbReference type="Proteomes" id="UP000807469"/>
    </source>
</evidence>
<proteinExistence type="predicted"/>
<accession>A0A9P5YLU5</accession>
<name>A0A9P5YLU5_9AGAR</name>
<reference evidence="1" key="1">
    <citation type="submission" date="2020-11" db="EMBL/GenBank/DDBJ databases">
        <authorList>
            <consortium name="DOE Joint Genome Institute"/>
            <person name="Ahrendt S."/>
            <person name="Riley R."/>
            <person name="Andreopoulos W."/>
            <person name="Labutti K."/>
            <person name="Pangilinan J."/>
            <person name="Ruiz-Duenas F.J."/>
            <person name="Barrasa J.M."/>
            <person name="Sanchez-Garcia M."/>
            <person name="Camarero S."/>
            <person name="Miyauchi S."/>
            <person name="Serrano A."/>
            <person name="Linde D."/>
            <person name="Babiker R."/>
            <person name="Drula E."/>
            <person name="Ayuso-Fernandez I."/>
            <person name="Pacheco R."/>
            <person name="Padilla G."/>
            <person name="Ferreira P."/>
            <person name="Barriuso J."/>
            <person name="Kellner H."/>
            <person name="Castanera R."/>
            <person name="Alfaro M."/>
            <person name="Ramirez L."/>
            <person name="Pisabarro A.G."/>
            <person name="Kuo A."/>
            <person name="Tritt A."/>
            <person name="Lipzen A."/>
            <person name="He G."/>
            <person name="Yan M."/>
            <person name="Ng V."/>
            <person name="Cullen D."/>
            <person name="Martin F."/>
            <person name="Rosso M.-N."/>
            <person name="Henrissat B."/>
            <person name="Hibbett D."/>
            <person name="Martinez A.T."/>
            <person name="Grigoriev I.V."/>
        </authorList>
    </citation>
    <scope>NUCLEOTIDE SEQUENCE</scope>
    <source>
        <strain evidence="1">CIRM-BRFM 674</strain>
    </source>
</reference>
<gene>
    <name evidence="1" type="ORF">BDN70DRAFT_902314</name>
</gene>
<protein>
    <submittedName>
        <fullName evidence="1">Uncharacterized protein</fullName>
    </submittedName>
</protein>
<organism evidence="1 2">
    <name type="scientific">Pholiota conissans</name>
    <dbReference type="NCBI Taxonomy" id="109636"/>
    <lineage>
        <taxon>Eukaryota</taxon>
        <taxon>Fungi</taxon>
        <taxon>Dikarya</taxon>
        <taxon>Basidiomycota</taxon>
        <taxon>Agaricomycotina</taxon>
        <taxon>Agaricomycetes</taxon>
        <taxon>Agaricomycetidae</taxon>
        <taxon>Agaricales</taxon>
        <taxon>Agaricineae</taxon>
        <taxon>Strophariaceae</taxon>
        <taxon>Pholiota</taxon>
    </lineage>
</organism>
<keyword evidence="2" id="KW-1185">Reference proteome</keyword>
<dbReference type="EMBL" id="MU156182">
    <property type="protein sequence ID" value="KAF9470191.1"/>
    <property type="molecule type" value="Genomic_DNA"/>
</dbReference>
<dbReference type="AlphaFoldDB" id="A0A9P5YLU5"/>
<evidence type="ECO:0000313" key="1">
    <source>
        <dbReference type="EMBL" id="KAF9470191.1"/>
    </source>
</evidence>
<sequence>MHYSKKNKEKRTRMAGCATGRLDDARRLHTLYYITILLEKRRMVQQERAIGCILSGGDTSDPRPSLEGKGAGRRLCCCSSSSSWGRPCNSCVLTQQERERACRGNGAYGGTTVGCGDSFVGDVETDGPGEQGGEDGMGGDGEGWVQWVDGTKDEINRFVDLVLWAEFKTLLVIVVVDVDEDWLAPSTHNSYYI</sequence>
<comment type="caution">
    <text evidence="1">The sequence shown here is derived from an EMBL/GenBank/DDBJ whole genome shotgun (WGS) entry which is preliminary data.</text>
</comment>
<dbReference type="Proteomes" id="UP000807469">
    <property type="component" value="Unassembled WGS sequence"/>
</dbReference>